<dbReference type="GO" id="GO:0005737">
    <property type="term" value="C:cytoplasm"/>
    <property type="evidence" value="ECO:0007669"/>
    <property type="project" value="UniProtKB-ARBA"/>
</dbReference>
<dbReference type="AlphaFoldDB" id="A0A448WPZ6"/>
<reference evidence="8" key="1">
    <citation type="submission" date="2018-11" db="EMBL/GenBank/DDBJ databases">
        <authorList>
            <consortium name="Pathogen Informatics"/>
        </authorList>
    </citation>
    <scope>NUCLEOTIDE SEQUENCE</scope>
</reference>
<evidence type="ECO:0000259" key="7">
    <source>
        <dbReference type="Pfam" id="PF10495"/>
    </source>
</evidence>
<dbReference type="InterPro" id="IPR019528">
    <property type="entry name" value="PACT_domain"/>
</dbReference>
<keyword evidence="4" id="KW-0175">Coiled coil</keyword>
<evidence type="ECO:0000313" key="9">
    <source>
        <dbReference type="Proteomes" id="UP000784294"/>
    </source>
</evidence>
<keyword evidence="3" id="KW-0597">Phosphoprotein</keyword>
<comment type="caution">
    <text evidence="8">The sequence shown here is derived from an EMBL/GenBank/DDBJ whole genome shotgun (WGS) entry which is preliminary data.</text>
</comment>
<evidence type="ECO:0000256" key="4">
    <source>
        <dbReference type="ARBA" id="ARBA00023054"/>
    </source>
</evidence>
<proteinExistence type="predicted"/>
<keyword evidence="9" id="KW-1185">Reference proteome</keyword>
<gene>
    <name evidence="8" type="ORF">PXEA_LOCUS10690</name>
</gene>
<protein>
    <recommendedName>
        <fullName evidence="7">Pericentrin/AKAP-450 centrosomal targeting domain-containing protein</fullName>
    </recommendedName>
</protein>
<evidence type="ECO:0000256" key="1">
    <source>
        <dbReference type="ARBA" id="ARBA00004300"/>
    </source>
</evidence>
<keyword evidence="5" id="KW-0206">Cytoskeleton</keyword>
<dbReference type="EMBL" id="CAAALY010031762">
    <property type="protein sequence ID" value="VEL17250.1"/>
    <property type="molecule type" value="Genomic_DNA"/>
</dbReference>
<dbReference type="GO" id="GO:0005813">
    <property type="term" value="C:centrosome"/>
    <property type="evidence" value="ECO:0007669"/>
    <property type="project" value="UniProtKB-SubCell"/>
</dbReference>
<feature type="region of interest" description="Disordered" evidence="6">
    <location>
        <begin position="55"/>
        <end position="86"/>
    </location>
</feature>
<evidence type="ECO:0000256" key="6">
    <source>
        <dbReference type="SAM" id="MobiDB-lite"/>
    </source>
</evidence>
<keyword evidence="2" id="KW-0963">Cytoplasm</keyword>
<dbReference type="Pfam" id="PF10495">
    <property type="entry name" value="PACT_coil_coil"/>
    <property type="match status" value="1"/>
</dbReference>
<evidence type="ECO:0000256" key="3">
    <source>
        <dbReference type="ARBA" id="ARBA00022553"/>
    </source>
</evidence>
<dbReference type="Proteomes" id="UP000784294">
    <property type="component" value="Unassembled WGS sequence"/>
</dbReference>
<sequence>MYARYLRADSYRRSLSYQKRYLLMLLGDFQYPESAVLAILGRSNLTEILAAGEPESGSLTGESEFGQANHKVGSNDLETESQTNRTRKRLPSLPLIRFRAAARTVLVIHRYV</sequence>
<name>A0A448WPZ6_9PLAT</name>
<dbReference type="GO" id="GO:0060090">
    <property type="term" value="F:molecular adaptor activity"/>
    <property type="evidence" value="ECO:0007669"/>
    <property type="project" value="InterPro"/>
</dbReference>
<evidence type="ECO:0000256" key="5">
    <source>
        <dbReference type="ARBA" id="ARBA00023212"/>
    </source>
</evidence>
<comment type="subcellular location">
    <subcellularLocation>
        <location evidence="1">Cytoplasm</location>
        <location evidence="1">Cytoskeleton</location>
        <location evidence="1">Microtubule organizing center</location>
        <location evidence="1">Centrosome</location>
    </subcellularLocation>
</comment>
<evidence type="ECO:0000313" key="8">
    <source>
        <dbReference type="EMBL" id="VEL17250.1"/>
    </source>
</evidence>
<dbReference type="PANTHER" id="PTHR44981">
    <property type="entry name" value="PERICENTRIN-LIKE PROTEIN, ISOFORM F"/>
    <property type="match status" value="1"/>
</dbReference>
<dbReference type="OrthoDB" id="6287715at2759"/>
<dbReference type="InterPro" id="IPR028745">
    <property type="entry name" value="AKAP9/Pericentrin"/>
</dbReference>
<dbReference type="GO" id="GO:0007165">
    <property type="term" value="P:signal transduction"/>
    <property type="evidence" value="ECO:0007669"/>
    <property type="project" value="InterPro"/>
</dbReference>
<dbReference type="PANTHER" id="PTHR44981:SF2">
    <property type="entry name" value="PERICENTRIN-LIKE PROTEIN, ISOFORM F"/>
    <property type="match status" value="1"/>
</dbReference>
<organism evidence="8 9">
    <name type="scientific">Protopolystoma xenopodis</name>
    <dbReference type="NCBI Taxonomy" id="117903"/>
    <lineage>
        <taxon>Eukaryota</taxon>
        <taxon>Metazoa</taxon>
        <taxon>Spiralia</taxon>
        <taxon>Lophotrochozoa</taxon>
        <taxon>Platyhelminthes</taxon>
        <taxon>Monogenea</taxon>
        <taxon>Polyopisthocotylea</taxon>
        <taxon>Polystomatidea</taxon>
        <taxon>Polystomatidae</taxon>
        <taxon>Protopolystoma</taxon>
    </lineage>
</organism>
<evidence type="ECO:0000256" key="2">
    <source>
        <dbReference type="ARBA" id="ARBA00022490"/>
    </source>
</evidence>
<feature type="domain" description="Pericentrin/AKAP-450 centrosomal targeting" evidence="7">
    <location>
        <begin position="4"/>
        <end position="110"/>
    </location>
</feature>
<accession>A0A448WPZ6</accession>